<dbReference type="CDD" id="cd14748">
    <property type="entry name" value="PBP2_UgpB"/>
    <property type="match status" value="1"/>
</dbReference>
<evidence type="ECO:0000256" key="4">
    <source>
        <dbReference type="ARBA" id="ARBA00022729"/>
    </source>
</evidence>
<dbReference type="EMBL" id="WEGI01000006">
    <property type="protein sequence ID" value="MQY27431.1"/>
    <property type="molecule type" value="Genomic_DNA"/>
</dbReference>
<evidence type="ECO:0000313" key="7">
    <source>
        <dbReference type="Proteomes" id="UP000431401"/>
    </source>
</evidence>
<evidence type="ECO:0000313" key="6">
    <source>
        <dbReference type="EMBL" id="MQY27431.1"/>
    </source>
</evidence>
<reference evidence="6 7" key="1">
    <citation type="submission" date="2019-10" db="EMBL/GenBank/DDBJ databases">
        <title>Nocardia macrotermitis sp. nov. and Nocardia aurantia sp. nov., isolated from the gut of fungus growing-termite Macrotermes natalensis.</title>
        <authorList>
            <person name="Benndorf R."/>
            <person name="Schwitalla J."/>
            <person name="Martin K."/>
            <person name="De Beer W."/>
            <person name="Kaster A.-K."/>
            <person name="Vollmers J."/>
            <person name="Poulsen M."/>
            <person name="Beemelmanns C."/>
        </authorList>
    </citation>
    <scope>NUCLEOTIDE SEQUENCE [LARGE SCALE GENOMIC DNA]</scope>
    <source>
        <strain evidence="6 7">RB56</strain>
    </source>
</reference>
<feature type="signal peptide" evidence="5">
    <location>
        <begin position="1"/>
        <end position="23"/>
    </location>
</feature>
<accession>A0A7K0DP16</accession>
<keyword evidence="4 5" id="KW-0732">Signal</keyword>
<dbReference type="RefSeq" id="WP_153342534.1">
    <property type="nucleotide sequence ID" value="NZ_WEGI01000006.1"/>
</dbReference>
<keyword evidence="3" id="KW-0813">Transport</keyword>
<gene>
    <name evidence="6" type="ORF">NRB56_30140</name>
</gene>
<evidence type="ECO:0000256" key="1">
    <source>
        <dbReference type="ARBA" id="ARBA00004196"/>
    </source>
</evidence>
<name>A0A7K0DP16_9NOCA</name>
<comment type="subcellular location">
    <subcellularLocation>
        <location evidence="1">Cell envelope</location>
    </subcellularLocation>
</comment>
<dbReference type="InterPro" id="IPR050490">
    <property type="entry name" value="Bact_solute-bd_prot1"/>
</dbReference>
<organism evidence="6 7">
    <name type="scientific">Nocardia aurantia</name>
    <dbReference type="NCBI Taxonomy" id="2585199"/>
    <lineage>
        <taxon>Bacteria</taxon>
        <taxon>Bacillati</taxon>
        <taxon>Actinomycetota</taxon>
        <taxon>Actinomycetes</taxon>
        <taxon>Mycobacteriales</taxon>
        <taxon>Nocardiaceae</taxon>
        <taxon>Nocardia</taxon>
    </lineage>
</organism>
<protein>
    <recommendedName>
        <fullName evidence="8">ABC transporter substrate-binding protein</fullName>
    </recommendedName>
</protein>
<comment type="similarity">
    <text evidence="2">Belongs to the bacterial solute-binding protein 1 family.</text>
</comment>
<sequence length="459" mass="48417">MIRHWPARVAAAAVTLLSLTACSVGTPSGGPSTSTVATVPELAPDQKVSITFESYNLSTAGPWTDTFNELLDNFRKQHPNITVTAQKPGGASANGVNNSMSSLQSEVAAGNPPTVAQEIFGDLDFMVDKLHAHALDDLVGRDAVQANFGGAHPFADTAKPLGDWHGKTYGVPFVFSTPVLYYNASIFRAAGLDPAKPPATWDQVKTAAQAIKSQTGKDGVYIDCLTKVSGDWCYQALVASNGGSVLSGDGSKLTFADAPAVESVAMARDLVGSGVMPQLTQTQAFPQFAAGNIGMFLESSSLQGTFAKGAADGHWDLAAATMPRFGAKPTAPTNSGAALFVTASDPAQQRAGWELIKYLTSDEAYSIIARKIGYLPLRTALVDDPNGSLAPWVAQNPLVRPNLDQLKRLHPWLAFPGDNYVQIRNGMLEAVEKSVFQNADPAATLTAAQQQAQALMPAK</sequence>
<feature type="chain" id="PRO_5039136090" description="ABC transporter substrate-binding protein" evidence="5">
    <location>
        <begin position="24"/>
        <end position="459"/>
    </location>
</feature>
<evidence type="ECO:0000256" key="5">
    <source>
        <dbReference type="SAM" id="SignalP"/>
    </source>
</evidence>
<comment type="caution">
    <text evidence="6">The sequence shown here is derived from an EMBL/GenBank/DDBJ whole genome shotgun (WGS) entry which is preliminary data.</text>
</comment>
<dbReference type="SUPFAM" id="SSF53850">
    <property type="entry name" value="Periplasmic binding protein-like II"/>
    <property type="match status" value="1"/>
</dbReference>
<dbReference type="PANTHER" id="PTHR43649">
    <property type="entry name" value="ARABINOSE-BINDING PROTEIN-RELATED"/>
    <property type="match status" value="1"/>
</dbReference>
<dbReference type="InterPro" id="IPR006059">
    <property type="entry name" value="SBP"/>
</dbReference>
<evidence type="ECO:0008006" key="8">
    <source>
        <dbReference type="Google" id="ProtNLM"/>
    </source>
</evidence>
<dbReference type="Gene3D" id="3.40.190.10">
    <property type="entry name" value="Periplasmic binding protein-like II"/>
    <property type="match status" value="2"/>
</dbReference>
<dbReference type="Proteomes" id="UP000431401">
    <property type="component" value="Unassembled WGS sequence"/>
</dbReference>
<dbReference type="PANTHER" id="PTHR43649:SF31">
    <property type="entry name" value="SN-GLYCEROL-3-PHOSPHATE-BINDING PERIPLASMIC PROTEIN UGPB"/>
    <property type="match status" value="1"/>
</dbReference>
<dbReference type="GO" id="GO:0030313">
    <property type="term" value="C:cell envelope"/>
    <property type="evidence" value="ECO:0007669"/>
    <property type="project" value="UniProtKB-SubCell"/>
</dbReference>
<keyword evidence="7" id="KW-1185">Reference proteome</keyword>
<proteinExistence type="inferred from homology"/>
<dbReference type="OrthoDB" id="2509690at2"/>
<evidence type="ECO:0000256" key="2">
    <source>
        <dbReference type="ARBA" id="ARBA00008520"/>
    </source>
</evidence>
<dbReference type="PROSITE" id="PS51257">
    <property type="entry name" value="PROKAR_LIPOPROTEIN"/>
    <property type="match status" value="1"/>
</dbReference>
<evidence type="ECO:0000256" key="3">
    <source>
        <dbReference type="ARBA" id="ARBA00022448"/>
    </source>
</evidence>
<dbReference type="Pfam" id="PF13416">
    <property type="entry name" value="SBP_bac_8"/>
    <property type="match status" value="1"/>
</dbReference>
<dbReference type="AlphaFoldDB" id="A0A7K0DP16"/>